<dbReference type="EMBL" id="CAKJTG010000013">
    <property type="protein sequence ID" value="CAG9608804.1"/>
    <property type="molecule type" value="Genomic_DNA"/>
</dbReference>
<dbReference type="RefSeq" id="WP_230497048.1">
    <property type="nucleotide sequence ID" value="NZ_CAKJTG010000013.1"/>
</dbReference>
<evidence type="ECO:0000256" key="1">
    <source>
        <dbReference type="SAM" id="MobiDB-lite"/>
    </source>
</evidence>
<dbReference type="Proteomes" id="UP000789845">
    <property type="component" value="Unassembled WGS sequence"/>
</dbReference>
<feature type="compositionally biased region" description="Acidic residues" evidence="1">
    <location>
        <begin position="144"/>
        <end position="158"/>
    </location>
</feature>
<keyword evidence="4" id="KW-1185">Reference proteome</keyword>
<dbReference type="SMART" id="SM00257">
    <property type="entry name" value="LysM"/>
    <property type="match status" value="1"/>
</dbReference>
<name>A0A9C7GAD4_9BACI</name>
<dbReference type="PROSITE" id="PS51782">
    <property type="entry name" value="LYSM"/>
    <property type="match status" value="1"/>
</dbReference>
<feature type="domain" description="LysM" evidence="2">
    <location>
        <begin position="298"/>
        <end position="342"/>
    </location>
</feature>
<proteinExistence type="predicted"/>
<organism evidence="3 4">
    <name type="scientific">Pseudoneobacillus rhizosphaerae</name>
    <dbReference type="NCBI Taxonomy" id="2880968"/>
    <lineage>
        <taxon>Bacteria</taxon>
        <taxon>Bacillati</taxon>
        <taxon>Bacillota</taxon>
        <taxon>Bacilli</taxon>
        <taxon>Bacillales</taxon>
        <taxon>Bacillaceae</taxon>
        <taxon>Pseudoneobacillus</taxon>
    </lineage>
</organism>
<dbReference type="AlphaFoldDB" id="A0A9C7GAD4"/>
<dbReference type="InterPro" id="IPR018392">
    <property type="entry name" value="LysM"/>
</dbReference>
<dbReference type="InterPro" id="IPR014256">
    <property type="entry name" value="Spore_VI_D"/>
</dbReference>
<dbReference type="Pfam" id="PF20918">
    <property type="entry name" value="SPOCS_spoVID-N"/>
    <property type="match status" value="1"/>
</dbReference>
<sequence>MSQGNQSFLRFSLEESVWFQRGQEVEELVSISLDPNITIQETDQYVTIRGTLDLTGEYKCQGEVEAENSQEPSVQKWVHSVDEREEGLYEFSHRFPVDITIPTYRIRDLSEIDVIIETFDYLFPERSCLKLTADLNVTGLYEEQSEEVEEVEEEEDVFELSYRSQEDVEPSLDTDEIDDDDEDYEPFEVEARKEDTFFAEPTLAESSSHQPSIPEISFSAYRSEQPALQAEESEESEEEVQPIVEDENLPVEDETPVNSPKTTTSVVDYVKNKLTNKKSMSISEFLSRKEGEEHAKLKVCIVQNGESIGTLADRYDISVQQLLKVNHLEPNQDVYEGQVLYVPSVASKK</sequence>
<protein>
    <recommendedName>
        <fullName evidence="2">LysM domain-containing protein</fullName>
    </recommendedName>
</protein>
<evidence type="ECO:0000313" key="3">
    <source>
        <dbReference type="EMBL" id="CAG9608804.1"/>
    </source>
</evidence>
<dbReference type="SUPFAM" id="SSF54106">
    <property type="entry name" value="LysM domain"/>
    <property type="match status" value="1"/>
</dbReference>
<dbReference type="NCBIfam" id="TIGR02907">
    <property type="entry name" value="spore_VI_D"/>
    <property type="match status" value="1"/>
</dbReference>
<comment type="caution">
    <text evidence="3">The sequence shown here is derived from an EMBL/GenBank/DDBJ whole genome shotgun (WGS) entry which is preliminary data.</text>
</comment>
<feature type="region of interest" description="Disordered" evidence="1">
    <location>
        <begin position="224"/>
        <end position="243"/>
    </location>
</feature>
<evidence type="ECO:0000313" key="4">
    <source>
        <dbReference type="Proteomes" id="UP000789845"/>
    </source>
</evidence>
<accession>A0A9C7GAD4</accession>
<feature type="compositionally biased region" description="Acidic residues" evidence="1">
    <location>
        <begin position="231"/>
        <end position="243"/>
    </location>
</feature>
<dbReference type="Gene3D" id="3.10.350.10">
    <property type="entry name" value="LysM domain"/>
    <property type="match status" value="1"/>
</dbReference>
<feature type="region of interest" description="Disordered" evidence="1">
    <location>
        <begin position="144"/>
        <end position="181"/>
    </location>
</feature>
<dbReference type="InterPro" id="IPR036779">
    <property type="entry name" value="LysM_dom_sf"/>
</dbReference>
<dbReference type="Pfam" id="PF01476">
    <property type="entry name" value="LysM"/>
    <property type="match status" value="1"/>
</dbReference>
<feature type="compositionally biased region" description="Acidic residues" evidence="1">
    <location>
        <begin position="167"/>
        <end position="181"/>
    </location>
</feature>
<reference evidence="3" key="1">
    <citation type="submission" date="2021-10" db="EMBL/GenBank/DDBJ databases">
        <authorList>
            <person name="Criscuolo A."/>
        </authorList>
    </citation>
    <scope>NUCLEOTIDE SEQUENCE</scope>
    <source>
        <strain evidence="3">CIP111885</strain>
    </source>
</reference>
<evidence type="ECO:0000259" key="2">
    <source>
        <dbReference type="PROSITE" id="PS51782"/>
    </source>
</evidence>
<dbReference type="InterPro" id="IPR048862">
    <property type="entry name" value="SPOCS_spoVID_N"/>
</dbReference>
<gene>
    <name evidence="3" type="ORF">NEOCIP111885_02521</name>
</gene>